<protein>
    <submittedName>
        <fullName evidence="1">Uncharacterized protein</fullName>
    </submittedName>
</protein>
<dbReference type="InParanoid" id="D8SYY6"/>
<evidence type="ECO:0000313" key="1">
    <source>
        <dbReference type="EMBL" id="EFJ10393.1"/>
    </source>
</evidence>
<dbReference type="Gramene" id="EFJ10393">
    <property type="protein sequence ID" value="EFJ10393"/>
    <property type="gene ID" value="SELMODRAFT_427229"/>
</dbReference>
<dbReference type="AlphaFoldDB" id="D8SYY6"/>
<dbReference type="EMBL" id="GL377654">
    <property type="protein sequence ID" value="EFJ10393.1"/>
    <property type="molecule type" value="Genomic_DNA"/>
</dbReference>
<dbReference type="HOGENOM" id="CLU_761639_0_0_1"/>
<proteinExistence type="predicted"/>
<name>D8SYY6_SELML</name>
<evidence type="ECO:0000313" key="2">
    <source>
        <dbReference type="Proteomes" id="UP000001514"/>
    </source>
</evidence>
<reference evidence="1 2" key="1">
    <citation type="journal article" date="2011" name="Science">
        <title>The Selaginella genome identifies genetic changes associated with the evolution of vascular plants.</title>
        <authorList>
            <person name="Banks J.A."/>
            <person name="Nishiyama T."/>
            <person name="Hasebe M."/>
            <person name="Bowman J.L."/>
            <person name="Gribskov M."/>
            <person name="dePamphilis C."/>
            <person name="Albert V.A."/>
            <person name="Aono N."/>
            <person name="Aoyama T."/>
            <person name="Ambrose B.A."/>
            <person name="Ashton N.W."/>
            <person name="Axtell M.J."/>
            <person name="Barker E."/>
            <person name="Barker M.S."/>
            <person name="Bennetzen J.L."/>
            <person name="Bonawitz N.D."/>
            <person name="Chapple C."/>
            <person name="Cheng C."/>
            <person name="Correa L.G."/>
            <person name="Dacre M."/>
            <person name="DeBarry J."/>
            <person name="Dreyer I."/>
            <person name="Elias M."/>
            <person name="Engstrom E.M."/>
            <person name="Estelle M."/>
            <person name="Feng L."/>
            <person name="Finet C."/>
            <person name="Floyd S.K."/>
            <person name="Frommer W.B."/>
            <person name="Fujita T."/>
            <person name="Gramzow L."/>
            <person name="Gutensohn M."/>
            <person name="Harholt J."/>
            <person name="Hattori M."/>
            <person name="Heyl A."/>
            <person name="Hirai T."/>
            <person name="Hiwatashi Y."/>
            <person name="Ishikawa M."/>
            <person name="Iwata M."/>
            <person name="Karol K.G."/>
            <person name="Koehler B."/>
            <person name="Kolukisaoglu U."/>
            <person name="Kubo M."/>
            <person name="Kurata T."/>
            <person name="Lalonde S."/>
            <person name="Li K."/>
            <person name="Li Y."/>
            <person name="Litt A."/>
            <person name="Lyons E."/>
            <person name="Manning G."/>
            <person name="Maruyama T."/>
            <person name="Michael T.P."/>
            <person name="Mikami K."/>
            <person name="Miyazaki S."/>
            <person name="Morinaga S."/>
            <person name="Murata T."/>
            <person name="Mueller-Roeber B."/>
            <person name="Nelson D.R."/>
            <person name="Obara M."/>
            <person name="Oguri Y."/>
            <person name="Olmstead R.G."/>
            <person name="Onodera N."/>
            <person name="Petersen B.L."/>
            <person name="Pils B."/>
            <person name="Prigge M."/>
            <person name="Rensing S.A."/>
            <person name="Riano-Pachon D.M."/>
            <person name="Roberts A.W."/>
            <person name="Sato Y."/>
            <person name="Scheller H.V."/>
            <person name="Schulz B."/>
            <person name="Schulz C."/>
            <person name="Shakirov E.V."/>
            <person name="Shibagaki N."/>
            <person name="Shinohara N."/>
            <person name="Shippen D.E."/>
            <person name="Soerensen I."/>
            <person name="Sotooka R."/>
            <person name="Sugimoto N."/>
            <person name="Sugita M."/>
            <person name="Sumikawa N."/>
            <person name="Tanurdzic M."/>
            <person name="Theissen G."/>
            <person name="Ulvskov P."/>
            <person name="Wakazuki S."/>
            <person name="Weng J.K."/>
            <person name="Willats W.W."/>
            <person name="Wipf D."/>
            <person name="Wolf P.G."/>
            <person name="Yang L."/>
            <person name="Zimmer A.D."/>
            <person name="Zhu Q."/>
            <person name="Mitros T."/>
            <person name="Hellsten U."/>
            <person name="Loque D."/>
            <person name="Otillar R."/>
            <person name="Salamov A."/>
            <person name="Schmutz J."/>
            <person name="Shapiro H."/>
            <person name="Lindquist E."/>
            <person name="Lucas S."/>
            <person name="Rokhsar D."/>
            <person name="Grigoriev I.V."/>
        </authorList>
    </citation>
    <scope>NUCLEOTIDE SEQUENCE [LARGE SCALE GENOMIC DNA]</scope>
</reference>
<organism evidence="2">
    <name type="scientific">Selaginella moellendorffii</name>
    <name type="common">Spikemoss</name>
    <dbReference type="NCBI Taxonomy" id="88036"/>
    <lineage>
        <taxon>Eukaryota</taxon>
        <taxon>Viridiplantae</taxon>
        <taxon>Streptophyta</taxon>
        <taxon>Embryophyta</taxon>
        <taxon>Tracheophyta</taxon>
        <taxon>Lycopodiopsida</taxon>
        <taxon>Selaginellales</taxon>
        <taxon>Selaginellaceae</taxon>
        <taxon>Selaginella</taxon>
    </lineage>
</organism>
<gene>
    <name evidence="1" type="ORF">SELMODRAFT_427229</name>
</gene>
<dbReference type="Proteomes" id="UP000001514">
    <property type="component" value="Unassembled WGS sequence"/>
</dbReference>
<keyword evidence="2" id="KW-1185">Reference proteome</keyword>
<dbReference type="KEGG" id="smo:SELMODRAFT_427229"/>
<accession>D8SYY6</accession>
<sequence>MDLPHALHADAVPDKAKDFILERVEQLGSASPPPQHVTKNNSAILWLSPFVVFNSIPIHVSPILKKLSGLLEYLPQKQGPQRLLSPTYSLGKLHEQTTLLFIRFHIFIRHSLGQAFLGKSLQDDAPLACPEVLKAVKRDVALPRAGGPVHSSRALPTETVRIVLFRQPLMLAREIYHGTCHTRYHAPPHALPPARQMAVKLRGFLVIAVAVQGISPVWSFSYEGHEHSGPCEGVFPCIGERLLRPTLGARGGGFEVGLCFIRLVLIQQRHELVQGLPPLHVHPGLDQRQDCWKALVLGFAFSSWKLIVRRIEICREWNQCLCPVPTQLRRWRLQAALKLRKLFTPGGVRSSSRMPSYMDPQCAR</sequence>